<dbReference type="AlphaFoldDB" id="A0A820SDX6"/>
<proteinExistence type="predicted"/>
<evidence type="ECO:0000313" key="1">
    <source>
        <dbReference type="EMBL" id="CAF4456431.1"/>
    </source>
</evidence>
<comment type="caution">
    <text evidence="1">The sequence shown here is derived from an EMBL/GenBank/DDBJ whole genome shotgun (WGS) entry which is preliminary data.</text>
</comment>
<sequence length="46" mass="5147">DCTHALIVNQTLVSDARDQKQRSTSVTWIDYAKAFGSISVNIFNEC</sequence>
<dbReference type="EMBL" id="CAJOBB010032243">
    <property type="protein sequence ID" value="CAF4456431.1"/>
    <property type="molecule type" value="Genomic_DNA"/>
</dbReference>
<accession>A0A820SDX6</accession>
<gene>
    <name evidence="1" type="ORF">KXQ929_LOCUS54253</name>
</gene>
<dbReference type="Proteomes" id="UP000663868">
    <property type="component" value="Unassembled WGS sequence"/>
</dbReference>
<evidence type="ECO:0000313" key="2">
    <source>
        <dbReference type="Proteomes" id="UP000663868"/>
    </source>
</evidence>
<protein>
    <submittedName>
        <fullName evidence="1">Uncharacterized protein</fullName>
    </submittedName>
</protein>
<reference evidence="1" key="1">
    <citation type="submission" date="2021-02" db="EMBL/GenBank/DDBJ databases">
        <authorList>
            <person name="Nowell W R."/>
        </authorList>
    </citation>
    <scope>NUCLEOTIDE SEQUENCE</scope>
</reference>
<name>A0A820SDX6_9BILA</name>
<organism evidence="1 2">
    <name type="scientific">Adineta steineri</name>
    <dbReference type="NCBI Taxonomy" id="433720"/>
    <lineage>
        <taxon>Eukaryota</taxon>
        <taxon>Metazoa</taxon>
        <taxon>Spiralia</taxon>
        <taxon>Gnathifera</taxon>
        <taxon>Rotifera</taxon>
        <taxon>Eurotatoria</taxon>
        <taxon>Bdelloidea</taxon>
        <taxon>Adinetida</taxon>
        <taxon>Adinetidae</taxon>
        <taxon>Adineta</taxon>
    </lineage>
</organism>
<feature type="non-terminal residue" evidence="1">
    <location>
        <position position="1"/>
    </location>
</feature>